<evidence type="ECO:0000313" key="2">
    <source>
        <dbReference type="EMBL" id="VDK70001.1"/>
    </source>
</evidence>
<dbReference type="Proteomes" id="UP000267096">
    <property type="component" value="Unassembled WGS sequence"/>
</dbReference>
<proteinExistence type="predicted"/>
<keyword evidence="3" id="KW-1185">Reference proteome</keyword>
<dbReference type="Pfam" id="PF06394">
    <property type="entry name" value="Pepsin-I3"/>
    <property type="match status" value="1"/>
</dbReference>
<reference evidence="2 3" key="2">
    <citation type="submission" date="2018-11" db="EMBL/GenBank/DDBJ databases">
        <authorList>
            <consortium name="Pathogen Informatics"/>
        </authorList>
    </citation>
    <scope>NUCLEOTIDE SEQUENCE [LARGE SCALE GENOMIC DNA]</scope>
</reference>
<dbReference type="AlphaFoldDB" id="A0A0M3KGJ4"/>
<name>A0A0M3KGJ4_ANISI</name>
<dbReference type="Gene3D" id="3.30.1120.50">
    <property type="entry name" value="Pepsin inhibitor-3"/>
    <property type="match status" value="1"/>
</dbReference>
<dbReference type="WBParaSite" id="ASIM_0002010801-mRNA-1">
    <property type="protein sequence ID" value="ASIM_0002010801-mRNA-1"/>
    <property type="gene ID" value="ASIM_0002010801"/>
</dbReference>
<evidence type="ECO:0000313" key="4">
    <source>
        <dbReference type="WBParaSite" id="ASIM_0002010801-mRNA-1"/>
    </source>
</evidence>
<feature type="domain" description="Pepsin inhibitor-3-like repeated" evidence="1">
    <location>
        <begin position="41"/>
        <end position="82"/>
    </location>
</feature>
<dbReference type="InterPro" id="IPR038412">
    <property type="entry name" value="Pepsin-I3_sf"/>
</dbReference>
<sequence>MLRKAFILVEPAWWQFSDDDLTIERGPGTSCRIQVMHPTFQGNQLYRDDHFVRNLTPEDQKQLAAYNAEVKKWDANLQLRIQHISCFLMFTQFCIIQVARNLNTQNNANENKLRESMNAVFGPGGTFEQAMKGIKNRPAPTMKPLLPAEETVPIPEMPFPNPPPFCRDGH</sequence>
<reference evidence="4" key="1">
    <citation type="submission" date="2017-02" db="UniProtKB">
        <authorList>
            <consortium name="WormBaseParasite"/>
        </authorList>
    </citation>
    <scope>IDENTIFICATION</scope>
</reference>
<dbReference type="InterPro" id="IPR010480">
    <property type="entry name" value="Pepsin-I3"/>
</dbReference>
<evidence type="ECO:0000313" key="3">
    <source>
        <dbReference type="Proteomes" id="UP000267096"/>
    </source>
</evidence>
<dbReference type="SUPFAM" id="SSF55149">
    <property type="entry name" value="Pepsin inhibitor-3"/>
    <property type="match status" value="1"/>
</dbReference>
<gene>
    <name evidence="2" type="ORF">ASIM_LOCUS19492</name>
</gene>
<evidence type="ECO:0000259" key="1">
    <source>
        <dbReference type="Pfam" id="PF06394"/>
    </source>
</evidence>
<accession>A0A0M3KGJ4</accession>
<organism evidence="4">
    <name type="scientific">Anisakis simplex</name>
    <name type="common">Herring worm</name>
    <dbReference type="NCBI Taxonomy" id="6269"/>
    <lineage>
        <taxon>Eukaryota</taxon>
        <taxon>Metazoa</taxon>
        <taxon>Ecdysozoa</taxon>
        <taxon>Nematoda</taxon>
        <taxon>Chromadorea</taxon>
        <taxon>Rhabditida</taxon>
        <taxon>Spirurina</taxon>
        <taxon>Ascaridomorpha</taxon>
        <taxon>Ascaridoidea</taxon>
        <taxon>Anisakidae</taxon>
        <taxon>Anisakis</taxon>
        <taxon>Anisakis simplex complex</taxon>
    </lineage>
</organism>
<dbReference type="EMBL" id="UYRR01037336">
    <property type="protein sequence ID" value="VDK70001.1"/>
    <property type="molecule type" value="Genomic_DNA"/>
</dbReference>
<protein>
    <submittedName>
        <fullName evidence="4">Pepsin-I3 domain-containing protein</fullName>
    </submittedName>
</protein>